<reference evidence="2" key="1">
    <citation type="submission" date="2014-09" db="EMBL/GenBank/DDBJ databases">
        <authorList>
            <person name="Sharma Rahul"/>
            <person name="Thines Marco"/>
        </authorList>
    </citation>
    <scope>NUCLEOTIDE SEQUENCE [LARGE SCALE GENOMIC DNA]</scope>
</reference>
<dbReference type="STRING" id="4781.A0A0P1A5S5"/>
<dbReference type="OrthoDB" id="71440at2759"/>
<evidence type="ECO:0000313" key="2">
    <source>
        <dbReference type="Proteomes" id="UP000054928"/>
    </source>
</evidence>
<proteinExistence type="predicted"/>
<dbReference type="GeneID" id="36406493"/>
<sequence length="226" mass="26553">MEMLATHLCLYAFTLEQDMEQVKSHVQLLTREVACEGENKHFVDRYTAQVVKEHINLLHSRGTSKKKKTTAISYFVWHNCCIKNTNHAMDLAPSFFAFRGEKLQEAAMQIKTYRKNNWKKIDQQAELHMNLRKDVYEVMTMLARHDESKREELRDISHCLEEVEACNSRLDKEVLSLHELVNAITSDRDRWLNLPKETTEKMNIFAKQMGKLTVKCQSHESEVKPR</sequence>
<dbReference type="RefSeq" id="XP_024571933.1">
    <property type="nucleotide sequence ID" value="XM_024725582.1"/>
</dbReference>
<name>A0A0P1A5S5_PLAHL</name>
<dbReference type="AlphaFoldDB" id="A0A0P1A5S5"/>
<evidence type="ECO:0000313" key="1">
    <source>
        <dbReference type="EMBL" id="CEG35564.1"/>
    </source>
</evidence>
<accession>A0A0P1A5S5</accession>
<organism evidence="1 2">
    <name type="scientific">Plasmopara halstedii</name>
    <name type="common">Downy mildew of sunflower</name>
    <dbReference type="NCBI Taxonomy" id="4781"/>
    <lineage>
        <taxon>Eukaryota</taxon>
        <taxon>Sar</taxon>
        <taxon>Stramenopiles</taxon>
        <taxon>Oomycota</taxon>
        <taxon>Peronosporomycetes</taxon>
        <taxon>Peronosporales</taxon>
        <taxon>Peronosporaceae</taxon>
        <taxon>Plasmopara</taxon>
    </lineage>
</organism>
<protein>
    <submittedName>
        <fullName evidence="1">Uncharacterized protein</fullName>
    </submittedName>
</protein>
<dbReference type="Proteomes" id="UP000054928">
    <property type="component" value="Unassembled WGS sequence"/>
</dbReference>
<keyword evidence="2" id="KW-1185">Reference proteome</keyword>
<dbReference type="EMBL" id="CCYD01000053">
    <property type="protein sequence ID" value="CEG35564.1"/>
    <property type="molecule type" value="Genomic_DNA"/>
</dbReference>